<dbReference type="RefSeq" id="WP_201095506.1">
    <property type="nucleotide sequence ID" value="NZ_CP067393.1"/>
</dbReference>
<sequence length="158" mass="17711">MYFTPETIIEGSTLGQLLHFANNCKDKIIDQYTAAYDLTSAQFKALLCIAFRNMTTPAVLSQALRIDNGAVTRLLDRLEKKGLLQRVRDEQDRRQINIVLTTQGIAISKKIPAIVADSLNQLTLSLTNNEVEQLQALLKKMLLANGYQATDFILNKID</sequence>
<dbReference type="InterPro" id="IPR000835">
    <property type="entry name" value="HTH_MarR-typ"/>
</dbReference>
<name>A0A974NI87_9GAMM</name>
<dbReference type="PANTHER" id="PTHR42756:SF1">
    <property type="entry name" value="TRANSCRIPTIONAL REPRESSOR OF EMRAB OPERON"/>
    <property type="match status" value="1"/>
</dbReference>
<accession>A0A974NI87</accession>
<keyword evidence="6" id="KW-1185">Reference proteome</keyword>
<proteinExistence type="predicted"/>
<dbReference type="InterPro" id="IPR023187">
    <property type="entry name" value="Tscrpt_reg_MarR-type_CS"/>
</dbReference>
<dbReference type="PROSITE" id="PS50995">
    <property type="entry name" value="HTH_MARR_2"/>
    <property type="match status" value="1"/>
</dbReference>
<feature type="domain" description="HTH marR-type" evidence="4">
    <location>
        <begin position="11"/>
        <end position="143"/>
    </location>
</feature>
<gene>
    <name evidence="5" type="ORF">JHT90_06970</name>
</gene>
<keyword evidence="3" id="KW-0804">Transcription</keyword>
<dbReference type="AlphaFoldDB" id="A0A974NI87"/>
<evidence type="ECO:0000313" key="5">
    <source>
        <dbReference type="EMBL" id="QQP86979.1"/>
    </source>
</evidence>
<dbReference type="GO" id="GO:0003677">
    <property type="term" value="F:DNA binding"/>
    <property type="evidence" value="ECO:0007669"/>
    <property type="project" value="UniProtKB-KW"/>
</dbReference>
<evidence type="ECO:0000256" key="2">
    <source>
        <dbReference type="ARBA" id="ARBA00023125"/>
    </source>
</evidence>
<dbReference type="Proteomes" id="UP000595278">
    <property type="component" value="Chromosome"/>
</dbReference>
<dbReference type="EMBL" id="CP067393">
    <property type="protein sequence ID" value="QQP86979.1"/>
    <property type="molecule type" value="Genomic_DNA"/>
</dbReference>
<dbReference type="GO" id="GO:0003700">
    <property type="term" value="F:DNA-binding transcription factor activity"/>
    <property type="evidence" value="ECO:0007669"/>
    <property type="project" value="InterPro"/>
</dbReference>
<dbReference type="SUPFAM" id="SSF46785">
    <property type="entry name" value="Winged helix' DNA-binding domain"/>
    <property type="match status" value="1"/>
</dbReference>
<dbReference type="PRINTS" id="PR00598">
    <property type="entry name" value="HTHMARR"/>
</dbReference>
<dbReference type="PANTHER" id="PTHR42756">
    <property type="entry name" value="TRANSCRIPTIONAL REGULATOR, MARR"/>
    <property type="match status" value="1"/>
</dbReference>
<dbReference type="Gene3D" id="1.10.10.10">
    <property type="entry name" value="Winged helix-like DNA-binding domain superfamily/Winged helix DNA-binding domain"/>
    <property type="match status" value="1"/>
</dbReference>
<evidence type="ECO:0000313" key="6">
    <source>
        <dbReference type="Proteomes" id="UP000595278"/>
    </source>
</evidence>
<organism evidence="5 6">
    <name type="scientific">Entomomonas asaccharolytica</name>
    <dbReference type="NCBI Taxonomy" id="2785331"/>
    <lineage>
        <taxon>Bacteria</taxon>
        <taxon>Pseudomonadati</taxon>
        <taxon>Pseudomonadota</taxon>
        <taxon>Gammaproteobacteria</taxon>
        <taxon>Pseudomonadales</taxon>
        <taxon>Pseudomonadaceae</taxon>
        <taxon>Entomomonas</taxon>
    </lineage>
</organism>
<dbReference type="PROSITE" id="PS01117">
    <property type="entry name" value="HTH_MARR_1"/>
    <property type="match status" value="1"/>
</dbReference>
<keyword evidence="2" id="KW-0238">DNA-binding</keyword>
<dbReference type="KEGG" id="eaz:JHT90_06970"/>
<keyword evidence="1" id="KW-0805">Transcription regulation</keyword>
<protein>
    <submittedName>
        <fullName evidence="5">MarR family transcriptional regulator</fullName>
    </submittedName>
</protein>
<reference evidence="5 6" key="1">
    <citation type="submission" date="2021-01" db="EMBL/GenBank/DDBJ databases">
        <title>Entomomonas sp. F2A isolated from a house cricket (Acheta domesticus).</title>
        <authorList>
            <person name="Spergser J."/>
            <person name="Busse H.-J."/>
        </authorList>
    </citation>
    <scope>NUCLEOTIDE SEQUENCE [LARGE SCALE GENOMIC DNA]</scope>
    <source>
        <strain evidence="5 6">F2A</strain>
    </source>
</reference>
<evidence type="ECO:0000259" key="4">
    <source>
        <dbReference type="PROSITE" id="PS50995"/>
    </source>
</evidence>
<dbReference type="InterPro" id="IPR036390">
    <property type="entry name" value="WH_DNA-bd_sf"/>
</dbReference>
<dbReference type="SMART" id="SM00347">
    <property type="entry name" value="HTH_MARR"/>
    <property type="match status" value="1"/>
</dbReference>
<dbReference type="InterPro" id="IPR036388">
    <property type="entry name" value="WH-like_DNA-bd_sf"/>
</dbReference>
<evidence type="ECO:0000256" key="3">
    <source>
        <dbReference type="ARBA" id="ARBA00023163"/>
    </source>
</evidence>
<dbReference type="Pfam" id="PF01047">
    <property type="entry name" value="MarR"/>
    <property type="match status" value="1"/>
</dbReference>
<evidence type="ECO:0000256" key="1">
    <source>
        <dbReference type="ARBA" id="ARBA00023015"/>
    </source>
</evidence>